<gene>
    <name evidence="2" type="ORF">SAMN05192568_105414</name>
</gene>
<dbReference type="Proteomes" id="UP000199048">
    <property type="component" value="Unassembled WGS sequence"/>
</dbReference>
<sequence length="123" mass="13270">MDTKGGRYSVRIGGQRFSGRGKASIKPAEATPKADPNRDGTAYRTVEAKLPMVSLSFDRGSKAQAITWTAGMILQDVDVTFIEDDAGRTHYFTSGSWVGEPDIDTDTGEVTGMSVASDQYRSV</sequence>
<feature type="region of interest" description="Disordered" evidence="1">
    <location>
        <begin position="1"/>
        <end position="40"/>
    </location>
</feature>
<keyword evidence="3" id="KW-1185">Reference proteome</keyword>
<evidence type="ECO:0000313" key="3">
    <source>
        <dbReference type="Proteomes" id="UP000199048"/>
    </source>
</evidence>
<name>A0A1I4TI64_9HYPH</name>
<dbReference type="Pfam" id="PF10618">
    <property type="entry name" value="Tail_tube"/>
    <property type="match status" value="1"/>
</dbReference>
<dbReference type="RefSeq" id="WP_092046277.1">
    <property type="nucleotide sequence ID" value="NZ_FOTK01000054.1"/>
</dbReference>
<dbReference type="EMBL" id="FOTK01000054">
    <property type="protein sequence ID" value="SFM76468.1"/>
    <property type="molecule type" value="Genomic_DNA"/>
</dbReference>
<dbReference type="InterPro" id="IPR019596">
    <property type="entry name" value="Phage_Mu_GpM_tail_tub"/>
</dbReference>
<proteinExistence type="predicted"/>
<accession>A0A1I4TI64</accession>
<evidence type="ECO:0000313" key="2">
    <source>
        <dbReference type="EMBL" id="SFM76468.1"/>
    </source>
</evidence>
<dbReference type="AlphaFoldDB" id="A0A1I4TI64"/>
<evidence type="ECO:0000256" key="1">
    <source>
        <dbReference type="SAM" id="MobiDB-lite"/>
    </source>
</evidence>
<dbReference type="OrthoDB" id="7993587at2"/>
<dbReference type="STRING" id="582667.SAMN05192568_105414"/>
<protein>
    <submittedName>
        <fullName evidence="2">Phage tail tube protein</fullName>
    </submittedName>
</protein>
<organism evidence="2 3">
    <name type="scientific">Methylobacterium pseudosasicola</name>
    <dbReference type="NCBI Taxonomy" id="582667"/>
    <lineage>
        <taxon>Bacteria</taxon>
        <taxon>Pseudomonadati</taxon>
        <taxon>Pseudomonadota</taxon>
        <taxon>Alphaproteobacteria</taxon>
        <taxon>Hyphomicrobiales</taxon>
        <taxon>Methylobacteriaceae</taxon>
        <taxon>Methylobacterium</taxon>
    </lineage>
</organism>
<reference evidence="3" key="1">
    <citation type="submission" date="2016-10" db="EMBL/GenBank/DDBJ databases">
        <authorList>
            <person name="Varghese N."/>
            <person name="Submissions S."/>
        </authorList>
    </citation>
    <scope>NUCLEOTIDE SEQUENCE [LARGE SCALE GENOMIC DNA]</scope>
    <source>
        <strain evidence="3">BL36</strain>
    </source>
</reference>